<evidence type="ECO:0000313" key="3">
    <source>
        <dbReference type="Proteomes" id="UP000789570"/>
    </source>
</evidence>
<feature type="region of interest" description="Disordered" evidence="1">
    <location>
        <begin position="51"/>
        <end position="72"/>
    </location>
</feature>
<reference evidence="2" key="1">
    <citation type="submission" date="2021-06" db="EMBL/GenBank/DDBJ databases">
        <authorList>
            <person name="Kallberg Y."/>
            <person name="Tangrot J."/>
            <person name="Rosling A."/>
        </authorList>
    </citation>
    <scope>NUCLEOTIDE SEQUENCE</scope>
    <source>
        <strain evidence="2">UK204</strain>
    </source>
</reference>
<feature type="region of interest" description="Disordered" evidence="1">
    <location>
        <begin position="1"/>
        <end position="39"/>
    </location>
</feature>
<name>A0A9N9DEW5_9GLOM</name>
<evidence type="ECO:0000313" key="2">
    <source>
        <dbReference type="EMBL" id="CAG8633748.1"/>
    </source>
</evidence>
<feature type="compositionally biased region" description="Low complexity" evidence="1">
    <location>
        <begin position="16"/>
        <end position="31"/>
    </location>
</feature>
<dbReference type="EMBL" id="CAJVPQ010003637">
    <property type="protein sequence ID" value="CAG8633748.1"/>
    <property type="molecule type" value="Genomic_DNA"/>
</dbReference>
<comment type="caution">
    <text evidence="2">The sequence shown here is derived from an EMBL/GenBank/DDBJ whole genome shotgun (WGS) entry which is preliminary data.</text>
</comment>
<dbReference type="Proteomes" id="UP000789570">
    <property type="component" value="Unassembled WGS sequence"/>
</dbReference>
<protein>
    <submittedName>
        <fullName evidence="2">9402_t:CDS:1</fullName>
    </submittedName>
</protein>
<evidence type="ECO:0000256" key="1">
    <source>
        <dbReference type="SAM" id="MobiDB-lite"/>
    </source>
</evidence>
<organism evidence="2 3">
    <name type="scientific">Funneliformis caledonium</name>
    <dbReference type="NCBI Taxonomy" id="1117310"/>
    <lineage>
        <taxon>Eukaryota</taxon>
        <taxon>Fungi</taxon>
        <taxon>Fungi incertae sedis</taxon>
        <taxon>Mucoromycota</taxon>
        <taxon>Glomeromycotina</taxon>
        <taxon>Glomeromycetes</taxon>
        <taxon>Glomerales</taxon>
        <taxon>Glomeraceae</taxon>
        <taxon>Funneliformis</taxon>
    </lineage>
</organism>
<gene>
    <name evidence="2" type="ORF">FCALED_LOCUS10204</name>
</gene>
<dbReference type="OrthoDB" id="2378803at2759"/>
<dbReference type="AlphaFoldDB" id="A0A9N9DEW5"/>
<feature type="compositionally biased region" description="Basic and acidic residues" evidence="1">
    <location>
        <begin position="57"/>
        <end position="67"/>
    </location>
</feature>
<keyword evidence="3" id="KW-1185">Reference proteome</keyword>
<sequence>MNPNIQNRNTIKEKSANNFNTTNTNNATETEQFNEKTYSSQENVINEKQELYQQQESQHRQHEENHHFANNQFVLDRPVTVSDVLEGKIMLPSPIKRTNKPVILENNNKGSSEIKVRNEKRKLSTTDSMQEFLEIPDYVPGDFEREKEEQNHEQSS</sequence>
<accession>A0A9N9DEW5</accession>
<proteinExistence type="predicted"/>